<evidence type="ECO:0000256" key="1">
    <source>
        <dbReference type="SAM" id="MobiDB-lite"/>
    </source>
</evidence>
<dbReference type="RefSeq" id="WP_380025912.1">
    <property type="nucleotide sequence ID" value="NZ_JBHSHC010000096.1"/>
</dbReference>
<evidence type="ECO:0000313" key="4">
    <source>
        <dbReference type="Proteomes" id="UP001596002"/>
    </source>
</evidence>
<evidence type="ECO:0000256" key="2">
    <source>
        <dbReference type="SAM" id="Phobius"/>
    </source>
</evidence>
<sequence>MYSSFTFPQKILLLISVVLLLSGGAFWYLSWQKERIATEVQARADAVTVQMNLLQKQAAQKVNPPDLVKLGRAIPTEWEIGWFFADLTTAAKQSQVTLVQVAPGQPVEKQPAKNGTAANPPAKQGSSGEADLSSPPPELSGVFALEVALTAQGDPVDLLSFVDQLQRMPRFVWIKEYNLTFEKKGGASAGTGSIAALTLKLTIYSRAPWDSKPAASVEWPFPVLPAGNDHAFGNP</sequence>
<reference evidence="4" key="1">
    <citation type="journal article" date="2019" name="Int. J. Syst. Evol. Microbiol.">
        <title>The Global Catalogue of Microorganisms (GCM) 10K type strain sequencing project: providing services to taxonomists for standard genome sequencing and annotation.</title>
        <authorList>
            <consortium name="The Broad Institute Genomics Platform"/>
            <consortium name="The Broad Institute Genome Sequencing Center for Infectious Disease"/>
            <person name="Wu L."/>
            <person name="Ma J."/>
        </authorList>
    </citation>
    <scope>NUCLEOTIDE SEQUENCE [LARGE SCALE GENOMIC DNA]</scope>
    <source>
        <strain evidence="4">WYCCWR 12678</strain>
    </source>
</reference>
<feature type="region of interest" description="Disordered" evidence="1">
    <location>
        <begin position="104"/>
        <end position="136"/>
    </location>
</feature>
<keyword evidence="2" id="KW-0812">Transmembrane</keyword>
<gene>
    <name evidence="3" type="ORF">ACFO8Q_11570</name>
</gene>
<keyword evidence="2" id="KW-0472">Membrane</keyword>
<dbReference type="Proteomes" id="UP001596002">
    <property type="component" value="Unassembled WGS sequence"/>
</dbReference>
<name>A0ABV9Q177_9BACL</name>
<keyword evidence="4" id="KW-1185">Reference proteome</keyword>
<evidence type="ECO:0000313" key="3">
    <source>
        <dbReference type="EMBL" id="MFC4767989.1"/>
    </source>
</evidence>
<organism evidence="3 4">
    <name type="scientific">Effusibacillus consociatus</name>
    <dbReference type="NCBI Taxonomy" id="1117041"/>
    <lineage>
        <taxon>Bacteria</taxon>
        <taxon>Bacillati</taxon>
        <taxon>Bacillota</taxon>
        <taxon>Bacilli</taxon>
        <taxon>Bacillales</taxon>
        <taxon>Alicyclobacillaceae</taxon>
        <taxon>Effusibacillus</taxon>
    </lineage>
</organism>
<dbReference type="Gene3D" id="3.30.70.60">
    <property type="match status" value="1"/>
</dbReference>
<dbReference type="EMBL" id="JBHSHC010000096">
    <property type="protein sequence ID" value="MFC4767989.1"/>
    <property type="molecule type" value="Genomic_DNA"/>
</dbReference>
<protein>
    <submittedName>
        <fullName evidence="3">Uncharacterized protein</fullName>
    </submittedName>
</protein>
<feature type="transmembrane region" description="Helical" evidence="2">
    <location>
        <begin position="12"/>
        <end position="31"/>
    </location>
</feature>
<accession>A0ABV9Q177</accession>
<comment type="caution">
    <text evidence="3">The sequence shown here is derived from an EMBL/GenBank/DDBJ whole genome shotgun (WGS) entry which is preliminary data.</text>
</comment>
<keyword evidence="2" id="KW-1133">Transmembrane helix</keyword>
<dbReference type="InterPro" id="IPR014717">
    <property type="entry name" value="Transl_elong_EF1B/ribsomal_bS6"/>
</dbReference>
<proteinExistence type="predicted"/>